<dbReference type="InterPro" id="IPR017871">
    <property type="entry name" value="ABC_transporter-like_CS"/>
</dbReference>
<keyword evidence="8 11" id="KW-0472">Membrane</keyword>
<evidence type="ECO:0000256" key="10">
    <source>
        <dbReference type="SAM" id="MobiDB-lite"/>
    </source>
</evidence>
<dbReference type="InterPro" id="IPR017911">
    <property type="entry name" value="MacB-like_ATP-bd"/>
</dbReference>
<dbReference type="Pfam" id="PF02687">
    <property type="entry name" value="FtsX"/>
    <property type="match status" value="1"/>
</dbReference>
<dbReference type="GO" id="GO:0005524">
    <property type="term" value="F:ATP binding"/>
    <property type="evidence" value="ECO:0007669"/>
    <property type="project" value="UniProtKB-KW"/>
</dbReference>
<evidence type="ECO:0000256" key="9">
    <source>
        <dbReference type="ARBA" id="ARBA00038388"/>
    </source>
</evidence>
<evidence type="ECO:0000256" key="2">
    <source>
        <dbReference type="ARBA" id="ARBA00022448"/>
    </source>
</evidence>
<evidence type="ECO:0000256" key="5">
    <source>
        <dbReference type="ARBA" id="ARBA00022741"/>
    </source>
</evidence>
<dbReference type="SUPFAM" id="SSF52540">
    <property type="entry name" value="P-loop containing nucleoside triphosphate hydrolases"/>
    <property type="match status" value="1"/>
</dbReference>
<name>C0W6P4_9ACTO</name>
<comment type="similarity">
    <text evidence="9">Belongs to the ABC transporter superfamily. Macrolide exporter (TC 3.A.1.122) family.</text>
</comment>
<feature type="region of interest" description="Disordered" evidence="10">
    <location>
        <begin position="498"/>
        <end position="536"/>
    </location>
</feature>
<dbReference type="PROSITE" id="PS50893">
    <property type="entry name" value="ABC_TRANSPORTER_2"/>
    <property type="match status" value="1"/>
</dbReference>
<dbReference type="Pfam" id="PF00005">
    <property type="entry name" value="ABC_tran"/>
    <property type="match status" value="1"/>
</dbReference>
<feature type="transmembrane region" description="Helical" evidence="11">
    <location>
        <begin position="1077"/>
        <end position="1101"/>
    </location>
</feature>
<dbReference type="EMBL" id="ACFH01000109">
    <property type="protein sequence ID" value="EEH65568.1"/>
    <property type="molecule type" value="Genomic_DNA"/>
</dbReference>
<keyword evidence="14" id="KW-1185">Reference proteome</keyword>
<dbReference type="SMART" id="SM00382">
    <property type="entry name" value="AAA"/>
    <property type="match status" value="1"/>
</dbReference>
<keyword evidence="6 13" id="KW-0067">ATP-binding</keyword>
<evidence type="ECO:0000256" key="4">
    <source>
        <dbReference type="ARBA" id="ARBA00022692"/>
    </source>
</evidence>
<dbReference type="PROSITE" id="PS00211">
    <property type="entry name" value="ABC_TRANSPORTER_1"/>
    <property type="match status" value="1"/>
</dbReference>
<dbReference type="HOGENOM" id="CLU_000604_9_0_11"/>
<gene>
    <name evidence="13" type="ORF">HMPREF0058_1538</name>
</gene>
<dbReference type="Proteomes" id="UP000004778">
    <property type="component" value="Unassembled WGS sequence"/>
</dbReference>
<evidence type="ECO:0000256" key="6">
    <source>
        <dbReference type="ARBA" id="ARBA00022840"/>
    </source>
</evidence>
<evidence type="ECO:0000256" key="8">
    <source>
        <dbReference type="ARBA" id="ARBA00023136"/>
    </source>
</evidence>
<feature type="domain" description="ABC transporter" evidence="12">
    <location>
        <begin position="2"/>
        <end position="240"/>
    </location>
</feature>
<dbReference type="OrthoDB" id="2079174at2"/>
<dbReference type="PANTHER" id="PTHR42798">
    <property type="entry name" value="LIPOPROTEIN-RELEASING SYSTEM ATP-BINDING PROTEIN LOLD"/>
    <property type="match status" value="1"/>
</dbReference>
<sequence>MLELRAVTKAYRTATLAQTALDAVSVSFRDNEFVAVLGQSGSGKTTMLNVIGGLDRFDSGDLVIDGISTRDYKDRDWDAYRNNRIGFVFQAYNLIPHQSVLANVELALTLSGVSRAQRRERALAALDSVGLADHVHKRPNQLSGGQMQRVAIARALINDPEILLADEPTGALDSATSVQVMDLLREVAADRLVIMVTHNPELAHEYATRIVELADGRVVADSDPYEPDSQDAREAKEARRTRMGTLTALSLSFNNLMTKKGRTIMTSFAGSIGIIGIALILALANGVNGYIARTEEEALTSYPLSIQSTGVDLAGLMRAGEGERAEAKDGEILMTEGITSTMESTTTNDLASLKTFLDSSGSGVAGHVAAIEYSYDVSLQIYLADTSDGVVRVFPDQAMSPMTSAMGDSPLSAMTSFDAFHQLPEASTLYEDQYDVVAGHWPRSANELVVVTSQRGTLDNLYEYTLGLRPHAELQTMMSDFMAGRAVQIGAEPAGASPAATSAARADGAGPATPSAGPSATATAEPSTTATASNEPAVHSYSYDDVLGRTFSLVPAAARYAYDAEHRVWTDRSDQEEVMRQAVAAGQQLRVVGVVRATDDTTTLQPGIAYTPELTRQVVREAADAQIVRAQLDHPDTDVFTGRTFADLAEGVGGGELDMSSLFTIDGEKLTAAFQVDPSALQTDLTGLDLGALSLPDLDTSGLDFSEVDLSGLDLAALAGQVDLSGLDLADLATRYPQLGQIDYGAVVASALEDGVIKDGAGEYLAGVAGSLLQGFMDYVASQPGQDTDGDGVPERDWAGLARSYLAQPEVREQLAQAAGSDQVVDSELLTQRLIQTLGEDPAVEEIASQVSADLAGAVASQVGSQLTASLTSAVSGALASSLEASVGGAMTQMMTSLQTQIATQLRTAMEGLATSLASAVSLDGSAFAQAFQPTMDQDDLAALLATLMTTTVPTYEGNLASLGWADESRPSQIDIYPTSFADKDAVKTILDDYNAWATEAGQDAKVVTYTDLVGTLMSSVTRIVNIITWMLIAFVAISLVVSSIMIAIITYISVLERKKEIGILRAIGASKSDVRHVFNAETIIEGLIAGLMGVGITLLISVPANAFVQARFNVYPIAHLPVSAGVVLVVISVGLTLVAGILPSGRAAKEDPVEALRAE</sequence>
<comment type="subcellular location">
    <subcellularLocation>
        <location evidence="1">Cell inner membrane</location>
        <topology evidence="1">Multi-pass membrane protein</topology>
    </subcellularLocation>
</comment>
<dbReference type="InterPro" id="IPR003439">
    <property type="entry name" value="ABC_transporter-like_ATP-bd"/>
</dbReference>
<evidence type="ECO:0000256" key="7">
    <source>
        <dbReference type="ARBA" id="ARBA00022989"/>
    </source>
</evidence>
<keyword evidence="5" id="KW-0547">Nucleotide-binding</keyword>
<keyword evidence="3" id="KW-1003">Cell membrane</keyword>
<accession>C0W6P4</accession>
<evidence type="ECO:0000256" key="1">
    <source>
        <dbReference type="ARBA" id="ARBA00004429"/>
    </source>
</evidence>
<dbReference type="GO" id="GO:0098796">
    <property type="term" value="C:membrane protein complex"/>
    <property type="evidence" value="ECO:0007669"/>
    <property type="project" value="UniProtKB-ARBA"/>
</dbReference>
<organism evidence="13 14">
    <name type="scientific">Actinomyces urogenitalis DSM 15434</name>
    <dbReference type="NCBI Taxonomy" id="525246"/>
    <lineage>
        <taxon>Bacteria</taxon>
        <taxon>Bacillati</taxon>
        <taxon>Actinomycetota</taxon>
        <taxon>Actinomycetes</taxon>
        <taxon>Actinomycetales</taxon>
        <taxon>Actinomycetaceae</taxon>
        <taxon>Actinomyces</taxon>
    </lineage>
</organism>
<dbReference type="InterPro" id="IPR003838">
    <property type="entry name" value="ABC3_permease_C"/>
</dbReference>
<keyword evidence="2" id="KW-0813">Transport</keyword>
<dbReference type="STRING" id="103621.GCA_001067145_02127"/>
<dbReference type="RefSeq" id="WP_006548498.1">
    <property type="nucleotide sequence ID" value="NZ_DS999574.1"/>
</dbReference>
<dbReference type="InterPro" id="IPR027417">
    <property type="entry name" value="P-loop_NTPase"/>
</dbReference>
<evidence type="ECO:0000256" key="11">
    <source>
        <dbReference type="SAM" id="Phobius"/>
    </source>
</evidence>
<protein>
    <submittedName>
        <fullName evidence="13">ABC transporter, ATP-binding protein</fullName>
    </submittedName>
</protein>
<dbReference type="Gene3D" id="3.40.50.300">
    <property type="entry name" value="P-loop containing nucleotide triphosphate hydrolases"/>
    <property type="match status" value="1"/>
</dbReference>
<evidence type="ECO:0000313" key="14">
    <source>
        <dbReference type="Proteomes" id="UP000004778"/>
    </source>
</evidence>
<dbReference type="AlphaFoldDB" id="C0W6P4"/>
<feature type="transmembrane region" description="Helical" evidence="11">
    <location>
        <begin position="1121"/>
        <end position="1143"/>
    </location>
</feature>
<dbReference type="GO" id="GO:0005886">
    <property type="term" value="C:plasma membrane"/>
    <property type="evidence" value="ECO:0007669"/>
    <property type="project" value="UniProtKB-SubCell"/>
</dbReference>
<dbReference type="CDD" id="cd03255">
    <property type="entry name" value="ABC_MJ0796_LolCDE_FtsE"/>
    <property type="match status" value="1"/>
</dbReference>
<keyword evidence="7 11" id="KW-1133">Transmembrane helix</keyword>
<dbReference type="PANTHER" id="PTHR42798:SF6">
    <property type="entry name" value="CELL DIVISION ATP-BINDING PROTEIN FTSE"/>
    <property type="match status" value="1"/>
</dbReference>
<dbReference type="InterPro" id="IPR003593">
    <property type="entry name" value="AAA+_ATPase"/>
</dbReference>
<evidence type="ECO:0000313" key="13">
    <source>
        <dbReference type="EMBL" id="EEH65568.1"/>
    </source>
</evidence>
<dbReference type="eggNOG" id="COG1136">
    <property type="taxonomic scope" value="Bacteria"/>
</dbReference>
<dbReference type="GO" id="GO:0022857">
    <property type="term" value="F:transmembrane transporter activity"/>
    <property type="evidence" value="ECO:0007669"/>
    <property type="project" value="UniProtKB-ARBA"/>
</dbReference>
<dbReference type="FunFam" id="3.40.50.300:FF:000032">
    <property type="entry name" value="Export ABC transporter ATP-binding protein"/>
    <property type="match status" value="1"/>
</dbReference>
<comment type="caution">
    <text evidence="13">The sequence shown here is derived from an EMBL/GenBank/DDBJ whole genome shotgun (WGS) entry which is preliminary data.</text>
</comment>
<reference evidence="13 14" key="1">
    <citation type="submission" date="2009-01" db="EMBL/GenBank/DDBJ databases">
        <authorList>
            <person name="Qin X."/>
            <person name="Bachman B."/>
            <person name="Battles P."/>
            <person name="Bell A."/>
            <person name="Bess C."/>
            <person name="Bickham C."/>
            <person name="Chaboub L."/>
            <person name="Chen D."/>
            <person name="Coyle M."/>
            <person name="Deiros D.R."/>
            <person name="Dinh H."/>
            <person name="Forbes L."/>
            <person name="Fowler G."/>
            <person name="Francisco L."/>
            <person name="Fu Q."/>
            <person name="Gubbala S."/>
            <person name="Hale W."/>
            <person name="Han Y."/>
            <person name="Hemphill L."/>
            <person name="Highlander S.K."/>
            <person name="Hirani K."/>
            <person name="Hogues M."/>
            <person name="Jackson L."/>
            <person name="Jakkamsetti A."/>
            <person name="Javaid M."/>
            <person name="Jiang H."/>
            <person name="Korchina V."/>
            <person name="Kovar C."/>
            <person name="Lara F."/>
            <person name="Lee S."/>
            <person name="Mata R."/>
            <person name="Mathew T."/>
            <person name="Moen C."/>
            <person name="Morales K."/>
            <person name="Munidasa M."/>
            <person name="Nazareth L."/>
            <person name="Ngo R."/>
            <person name="Nguyen L."/>
            <person name="Okwuonu G."/>
            <person name="Ongeri F."/>
            <person name="Patil S."/>
            <person name="Petrosino J."/>
            <person name="Pham C."/>
            <person name="Pham P."/>
            <person name="Pu L.-L."/>
            <person name="Puazo M."/>
            <person name="Raj R."/>
            <person name="Reid J."/>
            <person name="Rouhana J."/>
            <person name="Saada N."/>
            <person name="Shang Y."/>
            <person name="Simmons D."/>
            <person name="Thornton R."/>
            <person name="Warren J."/>
            <person name="Weissenberger G."/>
            <person name="Zhang J."/>
            <person name="Zhang L."/>
            <person name="Zhou C."/>
            <person name="Zhu D."/>
            <person name="Muzny D."/>
            <person name="Worley K."/>
            <person name="Gibbs R."/>
        </authorList>
    </citation>
    <scope>NUCLEOTIDE SEQUENCE [LARGE SCALE GENOMIC DNA]</scope>
    <source>
        <strain evidence="13 14">DSM 15434</strain>
    </source>
</reference>
<dbReference type="eggNOG" id="COG0577">
    <property type="taxonomic scope" value="Bacteria"/>
</dbReference>
<evidence type="ECO:0000256" key="3">
    <source>
        <dbReference type="ARBA" id="ARBA00022475"/>
    </source>
</evidence>
<feature type="transmembrane region" description="Helical" evidence="11">
    <location>
        <begin position="1027"/>
        <end position="1056"/>
    </location>
</feature>
<dbReference type="GO" id="GO:0016887">
    <property type="term" value="F:ATP hydrolysis activity"/>
    <property type="evidence" value="ECO:0007669"/>
    <property type="project" value="InterPro"/>
</dbReference>
<proteinExistence type="inferred from homology"/>
<feature type="transmembrane region" description="Helical" evidence="11">
    <location>
        <begin position="264"/>
        <end position="284"/>
    </location>
</feature>
<feature type="compositionally biased region" description="Low complexity" evidence="10">
    <location>
        <begin position="498"/>
        <end position="533"/>
    </location>
</feature>
<evidence type="ECO:0000259" key="12">
    <source>
        <dbReference type="PROSITE" id="PS50893"/>
    </source>
</evidence>
<keyword evidence="4 11" id="KW-0812">Transmembrane</keyword>